<sequence length="145" mass="14621">MEQRSQVESALGGAAYGMLFVLGVVMGVVGGFTHSAWPGLPVVSAVLWLVLIFGVSLGAGRLMGGRAAAAVTSAGWVLVSSAFSLRLGAGDLVIAGDASGHVYLYGGMVAAVAAFLMLPSSGGSWLLRGYPEEGSAPPGRVQQGR</sequence>
<feature type="transmembrane region" description="Helical" evidence="1">
    <location>
        <begin position="101"/>
        <end position="118"/>
    </location>
</feature>
<dbReference type="Proteomes" id="UP001212498">
    <property type="component" value="Unassembled WGS sequence"/>
</dbReference>
<evidence type="ECO:0000256" key="1">
    <source>
        <dbReference type="SAM" id="Phobius"/>
    </source>
</evidence>
<keyword evidence="1" id="KW-0812">Transmembrane</keyword>
<protein>
    <submittedName>
        <fullName evidence="2">DUF6113 family protein</fullName>
    </submittedName>
</protein>
<organism evidence="2 3">
    <name type="scientific">Nonomuraea ferruginea</name>
    <dbReference type="NCBI Taxonomy" id="46174"/>
    <lineage>
        <taxon>Bacteria</taxon>
        <taxon>Bacillati</taxon>
        <taxon>Actinomycetota</taxon>
        <taxon>Actinomycetes</taxon>
        <taxon>Streptosporangiales</taxon>
        <taxon>Streptosporangiaceae</taxon>
        <taxon>Nonomuraea</taxon>
    </lineage>
</organism>
<feature type="transmembrane region" description="Helical" evidence="1">
    <location>
        <begin position="39"/>
        <end position="60"/>
    </location>
</feature>
<evidence type="ECO:0000313" key="2">
    <source>
        <dbReference type="EMBL" id="MDA0641392.1"/>
    </source>
</evidence>
<keyword evidence="1" id="KW-0472">Membrane</keyword>
<name>A0ABT4SW34_9ACTN</name>
<dbReference type="EMBL" id="JAPNUD010000024">
    <property type="protein sequence ID" value="MDA0641392.1"/>
    <property type="molecule type" value="Genomic_DNA"/>
</dbReference>
<dbReference type="Pfam" id="PF19608">
    <property type="entry name" value="DUF6113"/>
    <property type="match status" value="1"/>
</dbReference>
<evidence type="ECO:0000313" key="3">
    <source>
        <dbReference type="Proteomes" id="UP001212498"/>
    </source>
</evidence>
<dbReference type="InterPro" id="IPR046095">
    <property type="entry name" value="DUF6113"/>
</dbReference>
<accession>A0ABT4SW34</accession>
<feature type="transmembrane region" description="Helical" evidence="1">
    <location>
        <begin position="12"/>
        <end position="33"/>
    </location>
</feature>
<keyword evidence="3" id="KW-1185">Reference proteome</keyword>
<dbReference type="RefSeq" id="WP_271276298.1">
    <property type="nucleotide sequence ID" value="NZ_BAABFD010000013.1"/>
</dbReference>
<gene>
    <name evidence="2" type="ORF">OUY24_12265</name>
</gene>
<proteinExistence type="predicted"/>
<feature type="transmembrane region" description="Helical" evidence="1">
    <location>
        <begin position="67"/>
        <end position="89"/>
    </location>
</feature>
<comment type="caution">
    <text evidence="2">The sequence shown here is derived from an EMBL/GenBank/DDBJ whole genome shotgun (WGS) entry which is preliminary data.</text>
</comment>
<reference evidence="2 3" key="1">
    <citation type="submission" date="2022-11" db="EMBL/GenBank/DDBJ databases">
        <title>Nonomuraea corallina sp. nov., a new species of the genus Nonomuraea isolated from sea side sediment in Thai sea.</title>
        <authorList>
            <person name="Ngamcharungchit C."/>
            <person name="Matsumoto A."/>
            <person name="Suriyachadkun C."/>
            <person name="Panbangred W."/>
            <person name="Inahashi Y."/>
            <person name="Intra B."/>
        </authorList>
    </citation>
    <scope>NUCLEOTIDE SEQUENCE [LARGE SCALE GENOMIC DNA]</scope>
    <source>
        <strain evidence="2 3">DSM 43553</strain>
    </source>
</reference>
<keyword evidence="1" id="KW-1133">Transmembrane helix</keyword>